<dbReference type="AlphaFoldDB" id="A0A061JB45"/>
<comment type="caution">
    <text evidence="3">The sequence shown here is derived from an EMBL/GenBank/DDBJ whole genome shotgun (WGS) entry which is preliminary data.</text>
</comment>
<dbReference type="InterPro" id="IPR011989">
    <property type="entry name" value="ARM-like"/>
</dbReference>
<keyword evidence="4" id="KW-1185">Reference proteome</keyword>
<gene>
    <name evidence="3" type="ORF">TRSC58_00910</name>
</gene>
<dbReference type="PANTHER" id="PTHR21567:SF9">
    <property type="entry name" value="CLIP-ASSOCIATING PROTEIN"/>
    <property type="match status" value="1"/>
</dbReference>
<dbReference type="GO" id="GO:0005819">
    <property type="term" value="C:spindle"/>
    <property type="evidence" value="ECO:0007669"/>
    <property type="project" value="UniProtKB-ARBA"/>
</dbReference>
<evidence type="ECO:0000256" key="1">
    <source>
        <dbReference type="SAM" id="MobiDB-lite"/>
    </source>
</evidence>
<dbReference type="SUPFAM" id="SSF48371">
    <property type="entry name" value="ARM repeat"/>
    <property type="match status" value="1"/>
</dbReference>
<dbReference type="InterPro" id="IPR016024">
    <property type="entry name" value="ARM-type_fold"/>
</dbReference>
<dbReference type="GO" id="GO:0008017">
    <property type="term" value="F:microtubule binding"/>
    <property type="evidence" value="ECO:0007669"/>
    <property type="project" value="TreeGrafter"/>
</dbReference>
<sequence length="970" mass="106044">MQSGGCDETDSTKLSDRELAEELRRVCDVLSCSVQGTANTDGWEKRLGALRQLCKLARGDVSKCRGFLALMGMYVKVPLQRHIEEVRTLLSTEACAVVVAFAEHSSNRTAWRAASEWFIPSLLQLTMRTNRVSLLSAVGTLGALAKTNSFGPAAFAELLRGCTARHAATRRNALGVLQVVMKQGQNDDGDVPLSKSIDAICRVLRFALSDADEETRRCARLCFWTFHASEPEAAERLYKGVENSVKRSLAHKKCPQAPNTKGGAVVGKTPVAVAKTTKITSGVPEDVEQLPLPPQISLSVTSSHGNTAVKAPEGGNTMAEDVAESWALVHDALRSTLWSERLLGLRRLSEGFLHFRQEAESVRLLIPRLNDPNSRVAQMALQVLQVVMRTSPTLLKEVLSDVVTALLVNMSGNKEVLSNVSREHLASIIQVNAVDDVARAIYRTLGDVVAPKVKVHAVEYAQYLYEQHAAHFEQSSPMTLAMTHLLQCLRSGRKGGDVYKAAISALAALYVSAEMNFVRALLQFSPIERDALVEALEPTVPHLAQECRRRVTGERPLQHAPLHIRSPFAEKLRHSSGSSPKSGPGIQRQRAVRGQGRQSHSASPSVKKAVDDKKVRNVSSANEQANGELEKTHRTNCEAAASVSAATLQQPSQRESLLRTRDFTHCDPIAPVGAPSSCQPACKSDDPSDLLLCLNETCGAVGVCAVLDRVQSMIAVNPTPWLDVFGHLLMQLERLIPESCEPNHVVRRRGLLVLHAVVGQKVLRRPVSRCLKRIVLLARVGIDDVFPEVHVEAIAVLQTIFSGDLYPTDHILNSIAMSLENWLSDDSEYSSSGWLMLLESVEHLFAQHGRGIVLVQDPSNEYVAPQDSATSGVVSEPVFCRLCGVVLQALRHAVTEVRLTAVLVVASIWMSLDTAVFPYLVGLTASQRKLVSLYYNKMASERTPGVHGTIQQRDLTREMRAMGLPEPACL</sequence>
<dbReference type="Gene3D" id="1.25.10.10">
    <property type="entry name" value="Leucine-rich Repeat Variant"/>
    <property type="match status" value="3"/>
</dbReference>
<feature type="region of interest" description="Disordered" evidence="1">
    <location>
        <begin position="552"/>
        <end position="633"/>
    </location>
</feature>
<dbReference type="EMBL" id="AUPL01000910">
    <property type="protein sequence ID" value="ESL11341.1"/>
    <property type="molecule type" value="Genomic_DNA"/>
</dbReference>
<dbReference type="GO" id="GO:0005881">
    <property type="term" value="C:cytoplasmic microtubule"/>
    <property type="evidence" value="ECO:0007669"/>
    <property type="project" value="TreeGrafter"/>
</dbReference>
<organism evidence="3 4">
    <name type="scientific">Trypanosoma rangeli SC58</name>
    <dbReference type="NCBI Taxonomy" id="429131"/>
    <lineage>
        <taxon>Eukaryota</taxon>
        <taxon>Discoba</taxon>
        <taxon>Euglenozoa</taxon>
        <taxon>Kinetoplastea</taxon>
        <taxon>Metakinetoplastina</taxon>
        <taxon>Trypanosomatida</taxon>
        <taxon>Trypanosomatidae</taxon>
        <taxon>Trypanosoma</taxon>
        <taxon>Herpetosoma</taxon>
    </lineage>
</organism>
<name>A0A061JB45_TRYRA</name>
<dbReference type="Proteomes" id="UP000031737">
    <property type="component" value="Unassembled WGS sequence"/>
</dbReference>
<dbReference type="GO" id="GO:0000278">
    <property type="term" value="P:mitotic cell cycle"/>
    <property type="evidence" value="ECO:0007669"/>
    <property type="project" value="UniProtKB-ARBA"/>
</dbReference>
<dbReference type="InterPro" id="IPR024395">
    <property type="entry name" value="CLASP_N_dom"/>
</dbReference>
<evidence type="ECO:0000259" key="2">
    <source>
        <dbReference type="Pfam" id="PF12348"/>
    </source>
</evidence>
<dbReference type="VEuPathDB" id="TriTrypDB:TRSC58_00910"/>
<protein>
    <recommendedName>
        <fullName evidence="2">CLASP N-terminal domain-containing protein</fullName>
    </recommendedName>
</protein>
<evidence type="ECO:0000313" key="4">
    <source>
        <dbReference type="Proteomes" id="UP000031737"/>
    </source>
</evidence>
<dbReference type="GO" id="GO:0000226">
    <property type="term" value="P:microtubule cytoskeleton organization"/>
    <property type="evidence" value="ECO:0007669"/>
    <property type="project" value="TreeGrafter"/>
</dbReference>
<feature type="compositionally biased region" description="Low complexity" evidence="1">
    <location>
        <begin position="575"/>
        <end position="598"/>
    </location>
</feature>
<dbReference type="OrthoDB" id="46159at2759"/>
<dbReference type="PANTHER" id="PTHR21567">
    <property type="entry name" value="CLASP"/>
    <property type="match status" value="1"/>
</dbReference>
<feature type="domain" description="CLASP N-terminal" evidence="2">
    <location>
        <begin position="43"/>
        <end position="249"/>
    </location>
</feature>
<dbReference type="Pfam" id="PF12348">
    <property type="entry name" value="CLASP_N"/>
    <property type="match status" value="1"/>
</dbReference>
<proteinExistence type="predicted"/>
<accession>A0A061JB45</accession>
<reference evidence="3 4" key="1">
    <citation type="submission" date="2013-07" db="EMBL/GenBank/DDBJ databases">
        <authorList>
            <person name="Stoco P.H."/>
            <person name="Wagner G."/>
            <person name="Gerber A."/>
            <person name="Zaha A."/>
            <person name="Thompson C."/>
            <person name="Bartholomeu D.C."/>
            <person name="Luckemeyer D.D."/>
            <person name="Bahia D."/>
            <person name="Loreto E."/>
            <person name="Prestes E.B."/>
            <person name="Lima F.M."/>
            <person name="Rodrigues-Luiz G."/>
            <person name="Vallejo G.A."/>
            <person name="Filho J.F."/>
            <person name="Monteiro K.M."/>
            <person name="Tyler K.M."/>
            <person name="de Almeida L.G."/>
            <person name="Ortiz M.F."/>
            <person name="Siervo M.A."/>
            <person name="de Moraes M.H."/>
            <person name="Cunha O.L."/>
            <person name="Mendonca-Neto R."/>
            <person name="Silva R."/>
            <person name="Teixeira S.M."/>
            <person name="Murta S.M."/>
            <person name="Sincero T.C."/>
            <person name="Mendes T.A."/>
            <person name="Urmenyi T.P."/>
            <person name="Silva V.G."/>
            <person name="da Rocha W.D."/>
            <person name="Andersson B."/>
            <person name="Romanha A.J."/>
            <person name="Steindel M."/>
            <person name="de Vasconcelos A.T."/>
            <person name="Grisard E.C."/>
        </authorList>
    </citation>
    <scope>NUCLEOTIDE SEQUENCE [LARGE SCALE GENOMIC DNA]</scope>
    <source>
        <strain evidence="3 4">SC58</strain>
    </source>
</reference>
<evidence type="ECO:0000313" key="3">
    <source>
        <dbReference type="EMBL" id="ESL11341.1"/>
    </source>
</evidence>